<evidence type="ECO:0000313" key="3">
    <source>
        <dbReference type="EMBL" id="RCI10835.1"/>
    </source>
</evidence>
<dbReference type="PANTHER" id="PTHR33365">
    <property type="entry name" value="YALI0B05434P"/>
    <property type="match status" value="1"/>
</dbReference>
<dbReference type="Proteomes" id="UP000253664">
    <property type="component" value="Unassembled WGS sequence"/>
</dbReference>
<dbReference type="InterPro" id="IPR021765">
    <property type="entry name" value="UstYa-like"/>
</dbReference>
<accession>A0A367L8T0</accession>
<evidence type="ECO:0000256" key="1">
    <source>
        <dbReference type="ARBA" id="ARBA00035112"/>
    </source>
</evidence>
<proteinExistence type="inferred from homology"/>
<comment type="similarity">
    <text evidence="1">Belongs to the ustYa family.</text>
</comment>
<keyword evidence="2" id="KW-0812">Transmembrane</keyword>
<organism evidence="3 4">
    <name type="scientific">Ophiocordyceps polyrhachis-furcata BCC 54312</name>
    <dbReference type="NCBI Taxonomy" id="1330021"/>
    <lineage>
        <taxon>Eukaryota</taxon>
        <taxon>Fungi</taxon>
        <taxon>Dikarya</taxon>
        <taxon>Ascomycota</taxon>
        <taxon>Pezizomycotina</taxon>
        <taxon>Sordariomycetes</taxon>
        <taxon>Hypocreomycetidae</taxon>
        <taxon>Hypocreales</taxon>
        <taxon>Ophiocordycipitaceae</taxon>
        <taxon>Ophiocordyceps</taxon>
    </lineage>
</organism>
<dbReference type="PANTHER" id="PTHR33365:SF7">
    <property type="entry name" value="TAT PATHWAY SIGNAL SEQUENCE"/>
    <property type="match status" value="1"/>
</dbReference>
<evidence type="ECO:0008006" key="5">
    <source>
        <dbReference type="Google" id="ProtNLM"/>
    </source>
</evidence>
<keyword evidence="4" id="KW-1185">Reference proteome</keyword>
<dbReference type="OrthoDB" id="3687641at2759"/>
<dbReference type="AlphaFoldDB" id="A0A367L8T0"/>
<evidence type="ECO:0000256" key="2">
    <source>
        <dbReference type="SAM" id="Phobius"/>
    </source>
</evidence>
<dbReference type="EMBL" id="LKCN02000011">
    <property type="protein sequence ID" value="RCI10835.1"/>
    <property type="molecule type" value="Genomic_DNA"/>
</dbReference>
<dbReference type="Pfam" id="PF11807">
    <property type="entry name" value="UstYa"/>
    <property type="match status" value="1"/>
</dbReference>
<reference evidence="3 4" key="1">
    <citation type="journal article" date="2015" name="BMC Genomics">
        <title>Insights from the genome of Ophiocordyceps polyrhachis-furcata to pathogenicity and host specificity in insect fungi.</title>
        <authorList>
            <person name="Wichadakul D."/>
            <person name="Kobmoo N."/>
            <person name="Ingsriswang S."/>
            <person name="Tangphatsornruang S."/>
            <person name="Chantasingh D."/>
            <person name="Luangsa-ard J.J."/>
            <person name="Eurwilaichitr L."/>
        </authorList>
    </citation>
    <scope>NUCLEOTIDE SEQUENCE [LARGE SCALE GENOMIC DNA]</scope>
    <source>
        <strain evidence="3 4">BCC 54312</strain>
    </source>
</reference>
<sequence length="286" mass="33818">MESSESLLTDFDDKKRSRVGERRWWTHWVVFVVFLVVYSMVLLLLLTGAGFRHVDDGFMTYSKKQQAKQSKQRKKKRKETDESFFVLAPAREAVKFHRVRFDGSLGLGSRYTGEPREETESSWNRLFRHYNLRFTAEEMRRMNRSALELGNGGGFYGQLSAYHHLHCLKMLRRVVWHDRYNVSVVEMRDHADHCIEDIRQSLMCHADLSVVTFDWLPRRRKPWPNFHVEQTCVDWHRLDGWAAERSFSIFDQKTLVHPRLGISFPLVDGKIVVDERDMAPVWPDGE</sequence>
<evidence type="ECO:0000313" key="4">
    <source>
        <dbReference type="Proteomes" id="UP000253664"/>
    </source>
</evidence>
<protein>
    <recommendedName>
        <fullName evidence="5">Tat pathway signal sequence</fullName>
    </recommendedName>
</protein>
<name>A0A367L8T0_9HYPO</name>
<keyword evidence="2" id="KW-1133">Transmembrane helix</keyword>
<comment type="caution">
    <text evidence="3">The sequence shown here is derived from an EMBL/GenBank/DDBJ whole genome shotgun (WGS) entry which is preliminary data.</text>
</comment>
<dbReference type="GO" id="GO:0043386">
    <property type="term" value="P:mycotoxin biosynthetic process"/>
    <property type="evidence" value="ECO:0007669"/>
    <property type="project" value="InterPro"/>
</dbReference>
<gene>
    <name evidence="3" type="ORF">L249_5245</name>
</gene>
<keyword evidence="2" id="KW-0472">Membrane</keyword>
<feature type="transmembrane region" description="Helical" evidence="2">
    <location>
        <begin position="24"/>
        <end position="46"/>
    </location>
</feature>